<feature type="domain" description="TonB C-terminal" evidence="10">
    <location>
        <begin position="153"/>
        <end position="246"/>
    </location>
</feature>
<evidence type="ECO:0000256" key="6">
    <source>
        <dbReference type="ARBA" id="ARBA00022692"/>
    </source>
</evidence>
<dbReference type="Pfam" id="PF03544">
    <property type="entry name" value="TonB_C"/>
    <property type="match status" value="1"/>
</dbReference>
<evidence type="ECO:0000313" key="11">
    <source>
        <dbReference type="EMBL" id="SFN82504.1"/>
    </source>
</evidence>
<dbReference type="PANTHER" id="PTHR33446">
    <property type="entry name" value="PROTEIN TONB-RELATED"/>
    <property type="match status" value="1"/>
</dbReference>
<dbReference type="EMBL" id="FOVW01000002">
    <property type="protein sequence ID" value="SFN82504.1"/>
    <property type="molecule type" value="Genomic_DNA"/>
</dbReference>
<keyword evidence="5" id="KW-0997">Cell inner membrane</keyword>
<sequence>MMSRLLFLFLFLSQCIICLGQEVEYLNGFRYPIVDLNAYPAEFIKVTTQKNGVIQSFTYNLDTVKVEHSTVLTDENGEKISERILGYYPNGEMKFNKRIDYAKDEFKETNYYEDGSLKSEIVSSSIEILSETYYGVDGVVIDKPLIEDPEPKGGKKSWNDFLVANLQYPVEARSERAEGTVILAFDLDEEGAIVNPQVANPEQVHPALAAEALRILLIYPENWNPKKINGIPVPSEMKIPIRFKLS</sequence>
<dbReference type="SUPFAM" id="SSF74653">
    <property type="entry name" value="TolA/TonB C-terminal domain"/>
    <property type="match status" value="1"/>
</dbReference>
<dbReference type="GO" id="GO:0015031">
    <property type="term" value="P:protein transport"/>
    <property type="evidence" value="ECO:0007669"/>
    <property type="project" value="UniProtKB-KW"/>
</dbReference>
<evidence type="ECO:0000256" key="5">
    <source>
        <dbReference type="ARBA" id="ARBA00022519"/>
    </source>
</evidence>
<proteinExistence type="inferred from homology"/>
<dbReference type="PANTHER" id="PTHR33446:SF2">
    <property type="entry name" value="PROTEIN TONB"/>
    <property type="match status" value="1"/>
</dbReference>
<evidence type="ECO:0000313" key="12">
    <source>
        <dbReference type="Proteomes" id="UP000199564"/>
    </source>
</evidence>
<dbReference type="STRING" id="226506.SAMN04488519_102170"/>
<reference evidence="12" key="1">
    <citation type="submission" date="2016-10" db="EMBL/GenBank/DDBJ databases">
        <authorList>
            <person name="Varghese N."/>
            <person name="Submissions S."/>
        </authorList>
    </citation>
    <scope>NUCLEOTIDE SEQUENCE [LARGE SCALE GENOMIC DNA]</scope>
    <source>
        <strain evidence="12">DSM 15282</strain>
    </source>
</reference>
<dbReference type="GO" id="GO:0098797">
    <property type="term" value="C:plasma membrane protein complex"/>
    <property type="evidence" value="ECO:0007669"/>
    <property type="project" value="TreeGrafter"/>
</dbReference>
<protein>
    <submittedName>
        <fullName evidence="11">TonB family C-terminal domain-containing protein</fullName>
    </submittedName>
</protein>
<evidence type="ECO:0000256" key="8">
    <source>
        <dbReference type="ARBA" id="ARBA00022989"/>
    </source>
</evidence>
<evidence type="ECO:0000256" key="1">
    <source>
        <dbReference type="ARBA" id="ARBA00004383"/>
    </source>
</evidence>
<keyword evidence="3" id="KW-0813">Transport</keyword>
<evidence type="ECO:0000256" key="7">
    <source>
        <dbReference type="ARBA" id="ARBA00022927"/>
    </source>
</evidence>
<accession>A0A1I5C6Q6</accession>
<dbReference type="Gene3D" id="3.30.1150.10">
    <property type="match status" value="1"/>
</dbReference>
<keyword evidence="8" id="KW-1133">Transmembrane helix</keyword>
<evidence type="ECO:0000256" key="9">
    <source>
        <dbReference type="ARBA" id="ARBA00023136"/>
    </source>
</evidence>
<comment type="subcellular location">
    <subcellularLocation>
        <location evidence="1">Cell inner membrane</location>
        <topology evidence="1">Single-pass membrane protein</topology>
        <orientation evidence="1">Periplasmic side</orientation>
    </subcellularLocation>
</comment>
<comment type="similarity">
    <text evidence="2">Belongs to the TonB family.</text>
</comment>
<gene>
    <name evidence="11" type="ORF">SAMN04488519_102170</name>
</gene>
<dbReference type="AlphaFoldDB" id="A0A1I5C6Q6"/>
<organism evidence="11 12">
    <name type="scientific">Algoriphagus ornithinivorans</name>
    <dbReference type="NCBI Taxonomy" id="226506"/>
    <lineage>
        <taxon>Bacteria</taxon>
        <taxon>Pseudomonadati</taxon>
        <taxon>Bacteroidota</taxon>
        <taxon>Cytophagia</taxon>
        <taxon>Cytophagales</taxon>
        <taxon>Cyclobacteriaceae</taxon>
        <taxon>Algoriphagus</taxon>
    </lineage>
</organism>
<keyword evidence="12" id="KW-1185">Reference proteome</keyword>
<dbReference type="GO" id="GO:0055085">
    <property type="term" value="P:transmembrane transport"/>
    <property type="evidence" value="ECO:0007669"/>
    <property type="project" value="InterPro"/>
</dbReference>
<evidence type="ECO:0000256" key="3">
    <source>
        <dbReference type="ARBA" id="ARBA00022448"/>
    </source>
</evidence>
<keyword evidence="4" id="KW-1003">Cell membrane</keyword>
<keyword evidence="7" id="KW-0653">Protein transport</keyword>
<dbReference type="PROSITE" id="PS52015">
    <property type="entry name" value="TONB_CTD"/>
    <property type="match status" value="1"/>
</dbReference>
<name>A0A1I5C6Q6_9BACT</name>
<dbReference type="Proteomes" id="UP000199564">
    <property type="component" value="Unassembled WGS sequence"/>
</dbReference>
<evidence type="ECO:0000256" key="2">
    <source>
        <dbReference type="ARBA" id="ARBA00006555"/>
    </source>
</evidence>
<evidence type="ECO:0000256" key="4">
    <source>
        <dbReference type="ARBA" id="ARBA00022475"/>
    </source>
</evidence>
<dbReference type="NCBIfam" id="TIGR01352">
    <property type="entry name" value="tonB_Cterm"/>
    <property type="match status" value="1"/>
</dbReference>
<dbReference type="GO" id="GO:0031992">
    <property type="term" value="F:energy transducer activity"/>
    <property type="evidence" value="ECO:0007669"/>
    <property type="project" value="TreeGrafter"/>
</dbReference>
<dbReference type="InterPro" id="IPR006260">
    <property type="entry name" value="TonB/TolA_C"/>
</dbReference>
<dbReference type="InterPro" id="IPR037682">
    <property type="entry name" value="TonB_C"/>
</dbReference>
<keyword evidence="6" id="KW-0812">Transmembrane</keyword>
<keyword evidence="9" id="KW-0472">Membrane</keyword>
<dbReference type="InterPro" id="IPR051045">
    <property type="entry name" value="TonB-dependent_transducer"/>
</dbReference>
<evidence type="ECO:0000259" key="10">
    <source>
        <dbReference type="PROSITE" id="PS52015"/>
    </source>
</evidence>